<reference evidence="3" key="2">
    <citation type="submission" date="2020-01" db="EMBL/GenBank/DDBJ databases">
        <authorList>
            <consortium name="NCBI Pathogen Detection Project"/>
        </authorList>
    </citation>
    <scope>NUCLEOTIDE SEQUENCE</scope>
    <source>
        <strain evidence="3">C0382</strain>
        <strain evidence="2">EC00763</strain>
    </source>
</reference>
<evidence type="ECO:0000313" key="2">
    <source>
        <dbReference type="EMBL" id="HAH4524005.1"/>
    </source>
</evidence>
<gene>
    <name evidence="2" type="ORF">GRC73_08295</name>
    <name evidence="3" type="ORF">HIE29_002089</name>
    <name evidence="4" type="ORF">OGM49_22940</name>
    <name evidence="1" type="ORF">R8O40_002241</name>
</gene>
<organism evidence="3">
    <name type="scientific">Escherichia coli</name>
    <dbReference type="NCBI Taxonomy" id="562"/>
    <lineage>
        <taxon>Bacteria</taxon>
        <taxon>Pseudomonadati</taxon>
        <taxon>Pseudomonadota</taxon>
        <taxon>Gammaproteobacteria</taxon>
        <taxon>Enterobacterales</taxon>
        <taxon>Enterobacteriaceae</taxon>
        <taxon>Escherichia</taxon>
    </lineage>
</organism>
<dbReference type="EMBL" id="DABCJL010000004">
    <property type="protein sequence ID" value="HAH7768659.1"/>
    <property type="molecule type" value="Genomic_DNA"/>
</dbReference>
<evidence type="ECO:0000313" key="1">
    <source>
        <dbReference type="EMBL" id="EMJ5254023.1"/>
    </source>
</evidence>
<protein>
    <submittedName>
        <fullName evidence="3">Uncharacterized protein</fullName>
    </submittedName>
</protein>
<dbReference type="AlphaFoldDB" id="A0A066T4S1"/>
<dbReference type="Proteomes" id="UP000843571">
    <property type="component" value="Unassembled WGS sequence"/>
</dbReference>
<proteinExistence type="predicted"/>
<sequence>MHPTPAMQALIEQIYHIFRRYPAPQQFVVCCEYCLSQQEQKALRNTSLRAIPYSLINAWNSSPGPDPQNSDEVRYFLPCLLEFVAQGQFDNIHEVFSLRRINLASKENWREDEREILQQFACQYMTDWVSGDEAVELQYKLEMFFRADIALSPLLDAIISVPGFWSAASLACLLNTYRDGYIRDNQDDIDKAITTQTNTWASNNQSILKERARQAIENPLKQSEQGTQYQAWEDEWMIDECLCAMYDASSESSGH</sequence>
<dbReference type="EMBL" id="ABONVU020000007">
    <property type="protein sequence ID" value="EMJ5254023.1"/>
    <property type="molecule type" value="Genomic_DNA"/>
</dbReference>
<dbReference type="EMBL" id="CP107128">
    <property type="protein sequence ID" value="WLM95458.1"/>
    <property type="molecule type" value="Genomic_DNA"/>
</dbReference>
<reference evidence="3" key="1">
    <citation type="journal article" date="2018" name="Genome Biol.">
        <title>SKESA: strategic k-mer extension for scrupulous assemblies.</title>
        <authorList>
            <person name="Souvorov A."/>
            <person name="Agarwala R."/>
            <person name="Lipman D.J."/>
        </authorList>
    </citation>
    <scope>NUCLEOTIDE SEQUENCE [LARGE SCALE GENOMIC DNA]</scope>
    <source>
        <strain evidence="3">C0382</strain>
        <strain evidence="2">EC00763</strain>
    </source>
</reference>
<reference evidence="4" key="3">
    <citation type="journal article" date="2023" name="Microorganisms">
        <title>Comparative Genomic Analysis of ST131 Subclade C2 of ESBL-Producing E. coli Isolates from Patients with Recurrent and Sporadic Urinary Tract Infections.</title>
        <authorList>
            <person name="Jaen-Luchoro D."/>
            <person name="Kahnamouei A."/>
            <person name="Yazdanshenas S."/>
            <person name="Lindblom A."/>
            <person name="Samuelsson E."/>
            <person name="Ahren C."/>
            <person name="Karami N."/>
        </authorList>
    </citation>
    <scope>NUCLEOTIDE SEQUENCE</scope>
    <source>
        <strain evidence="4">S7</strain>
    </source>
</reference>
<accession>A0A066T4S1</accession>
<dbReference type="Proteomes" id="UP001285616">
    <property type="component" value="Unassembled WGS sequence"/>
</dbReference>
<reference evidence="1" key="4">
    <citation type="submission" date="2024-02" db="EMBL/GenBank/DDBJ databases">
        <authorList>
            <consortium name="Clinical and Environmental Microbiology Branch: Whole genome sequencing antimicrobial resistance pathogens in the healthcare setting"/>
        </authorList>
    </citation>
    <scope>NUCLEOTIDE SEQUENCE</scope>
    <source>
        <strain evidence="1">1924188</strain>
    </source>
</reference>
<evidence type="ECO:0000313" key="3">
    <source>
        <dbReference type="EMBL" id="HAH7768659.1"/>
    </source>
</evidence>
<name>A0A066T4S1_ECOLX</name>
<dbReference type="RefSeq" id="WP_000553742.1">
    <property type="nucleotide sequence ID" value="NZ_AP018784.2"/>
</dbReference>
<dbReference type="EMBL" id="DABBJX010000006">
    <property type="protein sequence ID" value="HAH4524005.1"/>
    <property type="molecule type" value="Genomic_DNA"/>
</dbReference>
<evidence type="ECO:0000313" key="4">
    <source>
        <dbReference type="EMBL" id="WLM95458.1"/>
    </source>
</evidence>
<dbReference type="Proteomes" id="UP001180189">
    <property type="component" value="Chromosome"/>
</dbReference>